<name>A0A085WL28_9BACT</name>
<evidence type="ECO:0000256" key="1">
    <source>
        <dbReference type="SAM" id="MobiDB-lite"/>
    </source>
</evidence>
<protein>
    <submittedName>
        <fullName evidence="3">Uncharacterized protein</fullName>
    </submittedName>
</protein>
<dbReference type="STRING" id="394096.DB31_7628"/>
<accession>A0A085WL28</accession>
<keyword evidence="2" id="KW-0812">Transmembrane</keyword>
<comment type="caution">
    <text evidence="3">The sequence shown here is derived from an EMBL/GenBank/DDBJ whole genome shotgun (WGS) entry which is preliminary data.</text>
</comment>
<evidence type="ECO:0000313" key="3">
    <source>
        <dbReference type="EMBL" id="KFE68391.1"/>
    </source>
</evidence>
<dbReference type="RefSeq" id="WP_044189134.1">
    <property type="nucleotide sequence ID" value="NZ_JMCB01000006.1"/>
</dbReference>
<keyword evidence="2" id="KW-0472">Membrane</keyword>
<evidence type="ECO:0000313" key="4">
    <source>
        <dbReference type="Proteomes" id="UP000028725"/>
    </source>
</evidence>
<dbReference type="EMBL" id="JMCB01000006">
    <property type="protein sequence ID" value="KFE68391.1"/>
    <property type="molecule type" value="Genomic_DNA"/>
</dbReference>
<proteinExistence type="predicted"/>
<dbReference type="OrthoDB" id="5383378at2"/>
<keyword evidence="4" id="KW-1185">Reference proteome</keyword>
<feature type="transmembrane region" description="Helical" evidence="2">
    <location>
        <begin position="26"/>
        <end position="46"/>
    </location>
</feature>
<gene>
    <name evidence="3" type="ORF">DB31_7628</name>
</gene>
<organism evidence="3 4">
    <name type="scientific">Hyalangium minutum</name>
    <dbReference type="NCBI Taxonomy" id="394096"/>
    <lineage>
        <taxon>Bacteria</taxon>
        <taxon>Pseudomonadati</taxon>
        <taxon>Myxococcota</taxon>
        <taxon>Myxococcia</taxon>
        <taxon>Myxococcales</taxon>
        <taxon>Cystobacterineae</taxon>
        <taxon>Archangiaceae</taxon>
        <taxon>Hyalangium</taxon>
    </lineage>
</organism>
<sequence>MTDGEDSPTGGLFSRELEPPPRQSKATRAVVIGAIGLVAIGVWMWVHGSAGGGLRAMSPAQREAFYQEAWAEQRARCLEVDGPRDSEARCRKRAEYLLQFPQCDEACRKELAPSLQGSTP</sequence>
<dbReference type="Proteomes" id="UP000028725">
    <property type="component" value="Unassembled WGS sequence"/>
</dbReference>
<reference evidence="3 4" key="1">
    <citation type="submission" date="2014-04" db="EMBL/GenBank/DDBJ databases">
        <title>Genome assembly of Hyalangium minutum DSM 14724.</title>
        <authorList>
            <person name="Sharma G."/>
            <person name="Subramanian S."/>
        </authorList>
    </citation>
    <scope>NUCLEOTIDE SEQUENCE [LARGE SCALE GENOMIC DNA]</scope>
    <source>
        <strain evidence="3 4">DSM 14724</strain>
    </source>
</reference>
<feature type="region of interest" description="Disordered" evidence="1">
    <location>
        <begin position="1"/>
        <end position="25"/>
    </location>
</feature>
<evidence type="ECO:0000256" key="2">
    <source>
        <dbReference type="SAM" id="Phobius"/>
    </source>
</evidence>
<keyword evidence="2" id="KW-1133">Transmembrane helix</keyword>
<dbReference type="AlphaFoldDB" id="A0A085WL28"/>